<evidence type="ECO:0000256" key="1">
    <source>
        <dbReference type="ARBA" id="ARBA00004752"/>
    </source>
</evidence>
<dbReference type="PANTHER" id="PTHR41533:SF2">
    <property type="entry name" value="BLR7131 PROTEIN"/>
    <property type="match status" value="1"/>
</dbReference>
<dbReference type="SUPFAM" id="SSF47090">
    <property type="entry name" value="PGBD-like"/>
    <property type="match status" value="1"/>
</dbReference>
<dbReference type="EMBL" id="FPHD01000009">
    <property type="protein sequence ID" value="SFV50585.1"/>
    <property type="molecule type" value="Genomic_DNA"/>
</dbReference>
<dbReference type="PANTHER" id="PTHR41533">
    <property type="entry name" value="L,D-TRANSPEPTIDASE HI_1667-RELATED"/>
    <property type="match status" value="1"/>
</dbReference>
<dbReference type="Pfam" id="PF20142">
    <property type="entry name" value="Scaffold"/>
    <property type="match status" value="1"/>
</dbReference>
<sequence length="578" mass="68196">MKQLKLLLLFIIMYSYTCAQTLSIENISTNIQNALQTHLKGQNQAIVQNIYHKVDYKPLWVGLQNEAKMSQLIQALKDPLFNYKNKPFDQKSIKRLFFLLDNGEISQNKKAVVYARLDLMLTNSMVRLVRFIVQGDVDWDLVQKKFKALKKSDDIKVKWEMPPTKAFPDQDQLIIAIMEGNIHDYLASLLPMEKRYRKLVRLLKNYRVMEKFPKIPYSNKPLKLGDRSDRILQIKKRLQISGDYPKTAPLDKKFDTTLQQSVITYQKRYLLKVDGMVDKTMTWYLNQPAKKNIQAIITNLDKTKLYPKHFESEYVEVNVPDFNLRYYKDGEMIEKMGIVVGRIDRPTPIFHDQIEYMVINPTWTIPDNLIKRDLIHVLRENPMYLEENNIHVFKGNKEIQITQDMLDPYEHSKQRVPYRFVQFPGDNNALGRIKFMFPNKYAVYLHDTDNKTLLTRRYKVYSSGCMRVSKPFELMDILLEHAKGNYSRSDIEEIIATNKPTTIKLRKPVPVHILYFTVYEEDGLAYFKYDIYLYDKIIEESVEGHKKATFSIPKKRMITMKKQREKQLPPVKGSSKKK</sequence>
<evidence type="ECO:0000256" key="6">
    <source>
        <dbReference type="SAM" id="MobiDB-lite"/>
    </source>
</evidence>
<keyword evidence="5" id="KW-0961">Cell wall biogenesis/degradation</keyword>
<keyword evidence="4" id="KW-0573">Peptidoglycan synthesis</keyword>
<dbReference type="InterPro" id="IPR036366">
    <property type="entry name" value="PGBDSf"/>
</dbReference>
<dbReference type="UniPathway" id="UPA00219"/>
<proteinExistence type="predicted"/>
<dbReference type="Pfam" id="PF01471">
    <property type="entry name" value="PG_binding_1"/>
    <property type="match status" value="1"/>
</dbReference>
<dbReference type="CDD" id="cd16913">
    <property type="entry name" value="YkuD_like"/>
    <property type="match status" value="1"/>
</dbReference>
<dbReference type="Pfam" id="PF03734">
    <property type="entry name" value="YkuD"/>
    <property type="match status" value="1"/>
</dbReference>
<keyword evidence="2" id="KW-0808">Transferase</keyword>
<evidence type="ECO:0000256" key="2">
    <source>
        <dbReference type="ARBA" id="ARBA00022679"/>
    </source>
</evidence>
<dbReference type="GO" id="GO:0071555">
    <property type="term" value="P:cell wall organization"/>
    <property type="evidence" value="ECO:0007669"/>
    <property type="project" value="UniProtKB-KW"/>
</dbReference>
<keyword evidence="3" id="KW-0133">Cell shape</keyword>
<dbReference type="SUPFAM" id="SSF141523">
    <property type="entry name" value="L,D-transpeptidase catalytic domain-like"/>
    <property type="match status" value="1"/>
</dbReference>
<dbReference type="InterPro" id="IPR002477">
    <property type="entry name" value="Peptidoglycan-bd-like"/>
</dbReference>
<accession>A0A1W1BAT5</accession>
<evidence type="ECO:0000256" key="3">
    <source>
        <dbReference type="ARBA" id="ARBA00022960"/>
    </source>
</evidence>
<dbReference type="AlphaFoldDB" id="A0A1W1BAT5"/>
<gene>
    <name evidence="8" type="ORF">MNB_SV-8-1406</name>
</gene>
<dbReference type="GO" id="GO:0008360">
    <property type="term" value="P:regulation of cell shape"/>
    <property type="evidence" value="ECO:0007669"/>
    <property type="project" value="UniProtKB-KW"/>
</dbReference>
<dbReference type="Gene3D" id="2.40.440.10">
    <property type="entry name" value="L,D-transpeptidase catalytic domain-like"/>
    <property type="match status" value="1"/>
</dbReference>
<dbReference type="InterPro" id="IPR036365">
    <property type="entry name" value="PGBD-like_sf"/>
</dbReference>
<comment type="pathway">
    <text evidence="1">Cell wall biogenesis; peptidoglycan biosynthesis.</text>
</comment>
<evidence type="ECO:0000259" key="7">
    <source>
        <dbReference type="PROSITE" id="PS52029"/>
    </source>
</evidence>
<dbReference type="InterPro" id="IPR045380">
    <property type="entry name" value="LD_TPept_scaffold_dom"/>
</dbReference>
<evidence type="ECO:0000256" key="4">
    <source>
        <dbReference type="ARBA" id="ARBA00022984"/>
    </source>
</evidence>
<reference evidence="8" key="1">
    <citation type="submission" date="2016-10" db="EMBL/GenBank/DDBJ databases">
        <authorList>
            <person name="de Groot N.N."/>
        </authorList>
    </citation>
    <scope>NUCLEOTIDE SEQUENCE</scope>
</reference>
<dbReference type="InterPro" id="IPR038063">
    <property type="entry name" value="Transpep_catalytic_dom"/>
</dbReference>
<dbReference type="PROSITE" id="PS52029">
    <property type="entry name" value="LD_TPASE"/>
    <property type="match status" value="1"/>
</dbReference>
<protein>
    <submittedName>
        <fullName evidence="8">Peptidoglycan-binding domain 1</fullName>
    </submittedName>
</protein>
<dbReference type="Gene3D" id="1.10.101.10">
    <property type="entry name" value="PGBD-like superfamily/PGBD"/>
    <property type="match status" value="1"/>
</dbReference>
<dbReference type="GO" id="GO:0009252">
    <property type="term" value="P:peptidoglycan biosynthetic process"/>
    <property type="evidence" value="ECO:0007669"/>
    <property type="project" value="UniProtKB-UniPathway"/>
</dbReference>
<dbReference type="InterPro" id="IPR052905">
    <property type="entry name" value="LD-transpeptidase_YkuD-like"/>
</dbReference>
<evidence type="ECO:0000313" key="8">
    <source>
        <dbReference type="EMBL" id="SFV50585.1"/>
    </source>
</evidence>
<dbReference type="GO" id="GO:0016740">
    <property type="term" value="F:transferase activity"/>
    <property type="evidence" value="ECO:0007669"/>
    <property type="project" value="UniProtKB-KW"/>
</dbReference>
<evidence type="ECO:0000256" key="5">
    <source>
        <dbReference type="ARBA" id="ARBA00023316"/>
    </source>
</evidence>
<name>A0A1W1BAT5_9ZZZZ</name>
<feature type="region of interest" description="Disordered" evidence="6">
    <location>
        <begin position="559"/>
        <end position="578"/>
    </location>
</feature>
<feature type="domain" description="L,D-TPase catalytic" evidence="7">
    <location>
        <begin position="313"/>
        <end position="494"/>
    </location>
</feature>
<dbReference type="InterPro" id="IPR005490">
    <property type="entry name" value="LD_TPept_cat_dom"/>
</dbReference>
<organism evidence="8">
    <name type="scientific">hydrothermal vent metagenome</name>
    <dbReference type="NCBI Taxonomy" id="652676"/>
    <lineage>
        <taxon>unclassified sequences</taxon>
        <taxon>metagenomes</taxon>
        <taxon>ecological metagenomes</taxon>
    </lineage>
</organism>